<reference evidence="1" key="1">
    <citation type="submission" date="2021-06" db="EMBL/GenBank/DDBJ databases">
        <authorList>
            <person name="Kallberg Y."/>
            <person name="Tangrot J."/>
            <person name="Rosling A."/>
        </authorList>
    </citation>
    <scope>NUCLEOTIDE SEQUENCE</scope>
    <source>
        <strain evidence="1">CL551</strain>
    </source>
</reference>
<sequence length="62" mass="7049">FSFEYLLLSPIFALRTVPSRLCHDFFTKSSCLPTRQSINTTLTVRYGYHAQAPSIFRASSFG</sequence>
<accession>A0A9N9IQP1</accession>
<evidence type="ECO:0000313" key="1">
    <source>
        <dbReference type="EMBL" id="CAG8746130.1"/>
    </source>
</evidence>
<feature type="non-terminal residue" evidence="1">
    <location>
        <position position="1"/>
    </location>
</feature>
<keyword evidence="2" id="KW-1185">Reference proteome</keyword>
<name>A0A9N9IQP1_9GLOM</name>
<protein>
    <submittedName>
        <fullName evidence="1">14771_t:CDS:1</fullName>
    </submittedName>
</protein>
<feature type="non-terminal residue" evidence="1">
    <location>
        <position position="62"/>
    </location>
</feature>
<evidence type="ECO:0000313" key="2">
    <source>
        <dbReference type="Proteomes" id="UP000789342"/>
    </source>
</evidence>
<comment type="caution">
    <text evidence="1">The sequence shown here is derived from an EMBL/GenBank/DDBJ whole genome shotgun (WGS) entry which is preliminary data.</text>
</comment>
<dbReference type="EMBL" id="CAJVPV010033026">
    <property type="protein sequence ID" value="CAG8746130.1"/>
    <property type="molecule type" value="Genomic_DNA"/>
</dbReference>
<proteinExistence type="predicted"/>
<dbReference type="Proteomes" id="UP000789342">
    <property type="component" value="Unassembled WGS sequence"/>
</dbReference>
<dbReference type="AlphaFoldDB" id="A0A9N9IQP1"/>
<organism evidence="1 2">
    <name type="scientific">Acaulospora morrowiae</name>
    <dbReference type="NCBI Taxonomy" id="94023"/>
    <lineage>
        <taxon>Eukaryota</taxon>
        <taxon>Fungi</taxon>
        <taxon>Fungi incertae sedis</taxon>
        <taxon>Mucoromycota</taxon>
        <taxon>Glomeromycotina</taxon>
        <taxon>Glomeromycetes</taxon>
        <taxon>Diversisporales</taxon>
        <taxon>Acaulosporaceae</taxon>
        <taxon>Acaulospora</taxon>
    </lineage>
</organism>
<gene>
    <name evidence="1" type="ORF">AMORRO_LOCUS15050</name>
</gene>